<keyword evidence="1" id="KW-0614">Plasmid</keyword>
<reference evidence="1 2" key="1">
    <citation type="submission" date="2019-06" db="EMBL/GenBank/DDBJ databases">
        <title>Complete genome sequence of Ensifer mexicanus ITTG R7 isolated from nodules of Acacia angustissima (Mill.) Kuntze.</title>
        <authorList>
            <person name="Rincon-Rosales R."/>
            <person name="Rogel M.A."/>
            <person name="Guerrero G."/>
            <person name="Rincon-Molina C.I."/>
            <person name="Lopez-Lopez A."/>
            <person name="Martinez-Romero E."/>
        </authorList>
    </citation>
    <scope>NUCLEOTIDE SEQUENCE [LARGE SCALE GENOMIC DNA]</scope>
    <source>
        <strain evidence="1 2">ITTG R7</strain>
        <plasmid evidence="2">pemeittgr7c</plasmid>
    </source>
</reference>
<evidence type="ECO:0000313" key="1">
    <source>
        <dbReference type="EMBL" id="QLL65886.1"/>
    </source>
</evidence>
<geneLocation type="plasmid" evidence="2">
    <name>pemeittgr7c</name>
</geneLocation>
<protein>
    <submittedName>
        <fullName evidence="1">Uncharacterized protein</fullName>
    </submittedName>
</protein>
<evidence type="ECO:0000313" key="2">
    <source>
        <dbReference type="Proteomes" id="UP000510721"/>
    </source>
</evidence>
<accession>A0A859QZW9</accession>
<gene>
    <name evidence="1" type="ORF">FKV68_31970</name>
</gene>
<dbReference type="KEGG" id="emx:FKV68_31970"/>
<organism evidence="1 2">
    <name type="scientific">Sinorhizobium mexicanum</name>
    <dbReference type="NCBI Taxonomy" id="375549"/>
    <lineage>
        <taxon>Bacteria</taxon>
        <taxon>Pseudomonadati</taxon>
        <taxon>Pseudomonadota</taxon>
        <taxon>Alphaproteobacteria</taxon>
        <taxon>Hyphomicrobiales</taxon>
        <taxon>Rhizobiaceae</taxon>
        <taxon>Sinorhizobium/Ensifer group</taxon>
        <taxon>Sinorhizobium</taxon>
    </lineage>
</organism>
<keyword evidence="2" id="KW-1185">Reference proteome</keyword>
<dbReference type="EMBL" id="CP041241">
    <property type="protein sequence ID" value="QLL65886.1"/>
    <property type="molecule type" value="Genomic_DNA"/>
</dbReference>
<proteinExistence type="predicted"/>
<sequence>MTTDIRNARFYVLEQDDPSTATDAIPVSFEEAFREAEKLTASGRPVHVLYTEEATQIQLTRFAEAGIRTSLAPQG</sequence>
<dbReference type="RefSeq" id="WP_180942781.1">
    <property type="nucleotide sequence ID" value="NZ_CP041241.1"/>
</dbReference>
<dbReference type="Proteomes" id="UP000510721">
    <property type="component" value="Plasmid pEmeITTGR7c"/>
</dbReference>
<dbReference type="AlphaFoldDB" id="A0A859QZW9"/>
<name>A0A859QZW9_9HYPH</name>